<accession>A0A9X9PZH9</accession>
<dbReference type="PANTHER" id="PTHR21859:SF55">
    <property type="entry name" value="SPERMATOGENESIS-ASSOCIATED PROTEIN 31A1-RELATED"/>
    <property type="match status" value="1"/>
</dbReference>
<gene>
    <name evidence="3" type="ORF">BN2614_LOCUS3</name>
</gene>
<protein>
    <submittedName>
        <fullName evidence="3">Uncharacterized protein</fullName>
    </submittedName>
</protein>
<feature type="non-terminal residue" evidence="3">
    <location>
        <position position="203"/>
    </location>
</feature>
<dbReference type="PANTHER" id="PTHR21859">
    <property type="entry name" value="ACROSOME-SPECIFIC PROTEIN"/>
    <property type="match status" value="1"/>
</dbReference>
<feature type="compositionally biased region" description="Basic and acidic residues" evidence="2">
    <location>
        <begin position="9"/>
        <end position="18"/>
    </location>
</feature>
<organism evidence="3 4">
    <name type="scientific">Gulo gulo</name>
    <name type="common">Wolverine</name>
    <name type="synonym">Gluton</name>
    <dbReference type="NCBI Taxonomy" id="48420"/>
    <lineage>
        <taxon>Eukaryota</taxon>
        <taxon>Metazoa</taxon>
        <taxon>Chordata</taxon>
        <taxon>Craniata</taxon>
        <taxon>Vertebrata</taxon>
        <taxon>Euteleostomi</taxon>
        <taxon>Mammalia</taxon>
        <taxon>Eutheria</taxon>
        <taxon>Laurasiatheria</taxon>
        <taxon>Carnivora</taxon>
        <taxon>Caniformia</taxon>
        <taxon>Musteloidea</taxon>
        <taxon>Mustelidae</taxon>
        <taxon>Guloninae</taxon>
        <taxon>Gulo</taxon>
    </lineage>
</organism>
<comment type="similarity">
    <text evidence="1">Belongs to the SPATA31 family.</text>
</comment>
<evidence type="ECO:0000313" key="3">
    <source>
        <dbReference type="EMBL" id="VCW79344.1"/>
    </source>
</evidence>
<feature type="non-terminal residue" evidence="3">
    <location>
        <position position="1"/>
    </location>
</feature>
<proteinExistence type="inferred from homology"/>
<dbReference type="EMBL" id="CYRY02011794">
    <property type="protein sequence ID" value="VCW79344.1"/>
    <property type="molecule type" value="Genomic_DNA"/>
</dbReference>
<feature type="region of interest" description="Disordered" evidence="2">
    <location>
        <begin position="157"/>
        <end position="186"/>
    </location>
</feature>
<feature type="region of interest" description="Disordered" evidence="2">
    <location>
        <begin position="1"/>
        <end position="34"/>
    </location>
</feature>
<comment type="caution">
    <text evidence="3">The sequence shown here is derived from an EMBL/GenBank/DDBJ whole genome shotgun (WGS) entry which is preliminary data.</text>
</comment>
<keyword evidence="4" id="KW-1185">Reference proteome</keyword>
<feature type="compositionally biased region" description="Basic and acidic residues" evidence="2">
    <location>
        <begin position="25"/>
        <end position="34"/>
    </location>
</feature>
<evidence type="ECO:0000256" key="2">
    <source>
        <dbReference type="SAM" id="MobiDB-lite"/>
    </source>
</evidence>
<name>A0A9X9PZH9_GULGU</name>
<evidence type="ECO:0000313" key="4">
    <source>
        <dbReference type="Proteomes" id="UP000269945"/>
    </source>
</evidence>
<sequence length="203" mass="22161">SSPGKALGRNREESDTDLKPSTSSADEKRPEKDLRAHFRKLEQFREGQVPLDIHPPRLPAHAWDLPGKPSPHGKPGKPALSKCWEPSHDFSILSPYAQRMLDAHIIRLRVKHRWGLPLKVLNTINLFKLKKGFLLSQPFPSRSATCVSKAGTGTKFVGNPPQPYQGEVMKESSPTSGGPLGAPQPTCEEIQQALEGTSPGGGP</sequence>
<dbReference type="Proteomes" id="UP000269945">
    <property type="component" value="Unassembled WGS sequence"/>
</dbReference>
<reference evidence="3 4" key="1">
    <citation type="submission" date="2018-10" db="EMBL/GenBank/DDBJ databases">
        <authorList>
            <person name="Ekblom R."/>
            <person name="Jareborg N."/>
        </authorList>
    </citation>
    <scope>NUCLEOTIDE SEQUENCE [LARGE SCALE GENOMIC DNA]</scope>
    <source>
        <tissue evidence="3">Muscle</tissue>
    </source>
</reference>
<evidence type="ECO:0000256" key="1">
    <source>
        <dbReference type="ARBA" id="ARBA00035009"/>
    </source>
</evidence>
<dbReference type="AlphaFoldDB" id="A0A9X9PZH9"/>